<dbReference type="InterPro" id="IPR052170">
    <property type="entry name" value="M29_Exopeptidase"/>
</dbReference>
<dbReference type="SUPFAM" id="SSF144052">
    <property type="entry name" value="Thermophilic metalloprotease-like"/>
    <property type="match status" value="1"/>
</dbReference>
<evidence type="ECO:0000256" key="9">
    <source>
        <dbReference type="ARBA" id="ARBA00023049"/>
    </source>
</evidence>
<gene>
    <name evidence="10" type="ORF">HXX08_10665</name>
    <name evidence="11" type="ORF">OZ401_001477</name>
</gene>
<dbReference type="GO" id="GO:0004177">
    <property type="term" value="F:aminopeptidase activity"/>
    <property type="evidence" value="ECO:0007669"/>
    <property type="project" value="UniProtKB-KW"/>
</dbReference>
<dbReference type="InterPro" id="IPR035097">
    <property type="entry name" value="M29_N-terminal"/>
</dbReference>
<dbReference type="PANTHER" id="PTHR34448">
    <property type="entry name" value="AMINOPEPTIDASE"/>
    <property type="match status" value="1"/>
</dbReference>
<evidence type="ECO:0000256" key="3">
    <source>
        <dbReference type="ARBA" id="ARBA00001947"/>
    </source>
</evidence>
<evidence type="ECO:0000313" key="10">
    <source>
        <dbReference type="EMBL" id="NWJ46328.1"/>
    </source>
</evidence>
<comment type="similarity">
    <text evidence="4">Belongs to the peptidase M29 family.</text>
</comment>
<protein>
    <submittedName>
        <fullName evidence="10">Aminopeptidase</fullName>
        <ecNumber evidence="11">3.4.11.-</ecNumber>
    </submittedName>
</protein>
<evidence type="ECO:0000256" key="5">
    <source>
        <dbReference type="ARBA" id="ARBA00022438"/>
    </source>
</evidence>
<keyword evidence="9" id="KW-0482">Metalloprotease</keyword>
<comment type="cofactor">
    <cofactor evidence="2">
        <name>Mg(2+)</name>
        <dbReference type="ChEBI" id="CHEBI:18420"/>
    </cofactor>
</comment>
<keyword evidence="13" id="KW-1185">Reference proteome</keyword>
<evidence type="ECO:0000256" key="6">
    <source>
        <dbReference type="ARBA" id="ARBA00022670"/>
    </source>
</evidence>
<dbReference type="PANTHER" id="PTHR34448:SF1">
    <property type="entry name" value="BLL6088 PROTEIN"/>
    <property type="match status" value="1"/>
</dbReference>
<comment type="cofactor">
    <cofactor evidence="1">
        <name>Co(2+)</name>
        <dbReference type="ChEBI" id="CHEBI:48828"/>
    </cofactor>
</comment>
<keyword evidence="8 11" id="KW-0378">Hydrolase</keyword>
<dbReference type="InterPro" id="IPR000787">
    <property type="entry name" value="Peptidase_M29"/>
</dbReference>
<evidence type="ECO:0000256" key="2">
    <source>
        <dbReference type="ARBA" id="ARBA00001946"/>
    </source>
</evidence>
<reference evidence="10 12" key="1">
    <citation type="submission" date="2020-06" db="EMBL/GenBank/DDBJ databases">
        <title>Anoxygenic phototrophic Chloroflexota member uses a Type I reaction center.</title>
        <authorList>
            <person name="Tsuji J.M."/>
            <person name="Shaw N.A."/>
            <person name="Nagashima S."/>
            <person name="Venkiteswaran J."/>
            <person name="Schiff S.L."/>
            <person name="Hanada S."/>
            <person name="Tank M."/>
            <person name="Neufeld J.D."/>
        </authorList>
    </citation>
    <scope>NUCLEOTIDE SEQUENCE [LARGE SCALE GENOMIC DNA]</scope>
    <source>
        <strain evidence="10">L227-S17</strain>
    </source>
</reference>
<dbReference type="Proteomes" id="UP001431572">
    <property type="component" value="Chromosome 1"/>
</dbReference>
<reference evidence="11" key="2">
    <citation type="journal article" date="2024" name="Nature">
        <title>Anoxygenic phototroph of the Chloroflexota uses a type I reaction centre.</title>
        <authorList>
            <person name="Tsuji J.M."/>
            <person name="Shaw N.A."/>
            <person name="Nagashima S."/>
            <person name="Venkiteswaran J.J."/>
            <person name="Schiff S.L."/>
            <person name="Watanabe T."/>
            <person name="Fukui M."/>
            <person name="Hanada S."/>
            <person name="Tank M."/>
            <person name="Neufeld J.D."/>
        </authorList>
    </citation>
    <scope>NUCLEOTIDE SEQUENCE</scope>
    <source>
        <strain evidence="11">L227-S17</strain>
    </source>
</reference>
<sequence>MDLIQPDYRVIARQLIRVSARVQPGEAVTILGRADSLEFCEALELECRRVGALPFVVVGSDSALLAALSDPDVTLEQLATSSPPLLAALKASDLVITTFFERANPLAFHPPHILPERIEAQRRSEVAPSDIIFDGKRRWLGTEIPTPAQAEALDCRWETLHNNFWRAMQADYVAIGAQAERVKARLNGAQEIRIFADNGTALTLKIGGRPLECDDGIISEQDILDGALYLNMPSGEVCFAPPEYSAQGRAVVEVAFWQGRVVRELVLDFEDGWASAISAAEGLELFREVVAGGGKDGARLGEFGIGLNPAIERVIGFTLLDEKIYGTIHLALGENRPLGGTNNSQIHWDLVLPKVTVLVDGLPLLQDGKLLV</sequence>
<dbReference type="EMBL" id="CP128399">
    <property type="protein sequence ID" value="WJW65699.1"/>
    <property type="molecule type" value="Genomic_DNA"/>
</dbReference>
<evidence type="ECO:0000313" key="11">
    <source>
        <dbReference type="EMBL" id="WJW65699.1"/>
    </source>
</evidence>
<proteinExistence type="inferred from homology"/>
<keyword evidence="7" id="KW-0479">Metal-binding</keyword>
<keyword evidence="5 10" id="KW-0031">Aminopeptidase</keyword>
<evidence type="ECO:0000256" key="4">
    <source>
        <dbReference type="ARBA" id="ARBA00008236"/>
    </source>
</evidence>
<evidence type="ECO:0000313" key="12">
    <source>
        <dbReference type="Proteomes" id="UP000521676"/>
    </source>
</evidence>
<evidence type="ECO:0000256" key="1">
    <source>
        <dbReference type="ARBA" id="ARBA00001941"/>
    </source>
</evidence>
<keyword evidence="6" id="KW-0645">Protease</keyword>
<dbReference type="Gene3D" id="3.40.1830.10">
    <property type="entry name" value="Thermophilic metalloprotease (M29)"/>
    <property type="match status" value="1"/>
</dbReference>
<organism evidence="10 12">
    <name type="scientific">Candidatus Chlorohelix allophototropha</name>
    <dbReference type="NCBI Taxonomy" id="3003348"/>
    <lineage>
        <taxon>Bacteria</taxon>
        <taxon>Bacillati</taxon>
        <taxon>Chloroflexota</taxon>
        <taxon>Chloroflexia</taxon>
        <taxon>Candidatus Chloroheliales</taxon>
        <taxon>Candidatus Chloroheliaceae</taxon>
        <taxon>Candidatus Chlorohelix</taxon>
    </lineage>
</organism>
<evidence type="ECO:0000313" key="13">
    <source>
        <dbReference type="Proteomes" id="UP001431572"/>
    </source>
</evidence>
<dbReference type="GO" id="GO:0008237">
    <property type="term" value="F:metallopeptidase activity"/>
    <property type="evidence" value="ECO:0007669"/>
    <property type="project" value="UniProtKB-KW"/>
</dbReference>
<dbReference type="GO" id="GO:0006508">
    <property type="term" value="P:proteolysis"/>
    <property type="evidence" value="ECO:0007669"/>
    <property type="project" value="UniProtKB-KW"/>
</dbReference>
<dbReference type="EMBL" id="JACATZ010000001">
    <property type="protein sequence ID" value="NWJ46328.1"/>
    <property type="molecule type" value="Genomic_DNA"/>
</dbReference>
<dbReference type="Pfam" id="PF02073">
    <property type="entry name" value="Peptidase_M29"/>
    <property type="match status" value="1"/>
</dbReference>
<accession>A0A8T7LWE4</accession>
<dbReference type="AlphaFoldDB" id="A0A8T7LWE4"/>
<dbReference type="RefSeq" id="WP_341467586.1">
    <property type="nucleotide sequence ID" value="NZ_CP128399.1"/>
</dbReference>
<evidence type="ECO:0000256" key="8">
    <source>
        <dbReference type="ARBA" id="ARBA00022801"/>
    </source>
</evidence>
<name>A0A8T7LWE4_9CHLR</name>
<dbReference type="GO" id="GO:0046872">
    <property type="term" value="F:metal ion binding"/>
    <property type="evidence" value="ECO:0007669"/>
    <property type="project" value="UniProtKB-KW"/>
</dbReference>
<dbReference type="Proteomes" id="UP000521676">
    <property type="component" value="Unassembled WGS sequence"/>
</dbReference>
<dbReference type="EC" id="3.4.11.-" evidence="11"/>
<evidence type="ECO:0000256" key="7">
    <source>
        <dbReference type="ARBA" id="ARBA00022723"/>
    </source>
</evidence>
<comment type="cofactor">
    <cofactor evidence="3">
        <name>Zn(2+)</name>
        <dbReference type="ChEBI" id="CHEBI:29105"/>
    </cofactor>
</comment>